<evidence type="ECO:0000313" key="6">
    <source>
        <dbReference type="Proteomes" id="UP000809349"/>
    </source>
</evidence>
<dbReference type="PANTHER" id="PTHR30332:SF17">
    <property type="entry name" value="TYPE IV PILIATION SYSTEM PROTEIN DR_0774-RELATED"/>
    <property type="match status" value="1"/>
</dbReference>
<keyword evidence="3" id="KW-0732">Signal</keyword>
<reference evidence="5 6" key="1">
    <citation type="submission" date="2021-01" db="EMBL/GenBank/DDBJ databases">
        <authorList>
            <person name="Ruan W."/>
            <person name="Khan S.A."/>
            <person name="Jeon C.O."/>
        </authorList>
    </citation>
    <scope>NUCLEOTIDE SEQUENCE [LARGE SCALE GENOMIC DNA]</scope>
    <source>
        <strain evidence="5 6">R798</strain>
    </source>
</reference>
<evidence type="ECO:0000256" key="3">
    <source>
        <dbReference type="SAM" id="SignalP"/>
    </source>
</evidence>
<dbReference type="InterPro" id="IPR004846">
    <property type="entry name" value="T2SS/T3SS_dom"/>
</dbReference>
<name>A0ABS7SQS0_9BURK</name>
<gene>
    <name evidence="5" type="ORF">I4X03_013555</name>
</gene>
<evidence type="ECO:0000313" key="5">
    <source>
        <dbReference type="EMBL" id="MBZ2208287.1"/>
    </source>
</evidence>
<evidence type="ECO:0000256" key="1">
    <source>
        <dbReference type="RuleBase" id="RU004003"/>
    </source>
</evidence>
<dbReference type="PRINTS" id="PR00811">
    <property type="entry name" value="BCTERIALGSPD"/>
</dbReference>
<proteinExistence type="inferred from homology"/>
<comment type="similarity">
    <text evidence="1">Belongs to the bacterial secretin family.</text>
</comment>
<evidence type="ECO:0000256" key="2">
    <source>
        <dbReference type="SAM" id="MobiDB-lite"/>
    </source>
</evidence>
<dbReference type="PROSITE" id="PS50914">
    <property type="entry name" value="BON"/>
    <property type="match status" value="1"/>
</dbReference>
<accession>A0ABS7SQS0</accession>
<dbReference type="EMBL" id="JAFBIL020000005">
    <property type="protein sequence ID" value="MBZ2208287.1"/>
    <property type="molecule type" value="Genomic_DNA"/>
</dbReference>
<dbReference type="Pfam" id="PF04972">
    <property type="entry name" value="BON"/>
    <property type="match status" value="1"/>
</dbReference>
<dbReference type="InterPro" id="IPR050810">
    <property type="entry name" value="Bact_Secretion_Sys_Channel"/>
</dbReference>
<reference evidence="5 6" key="2">
    <citation type="submission" date="2021-08" db="EMBL/GenBank/DDBJ databases">
        <title>Massilia sp. R798.</title>
        <authorList>
            <person name="Baek J.H."/>
            <person name="Jung H.S."/>
            <person name="Kim K.R."/>
            <person name="Jeon C.O."/>
        </authorList>
    </citation>
    <scope>NUCLEOTIDE SEQUENCE [LARGE SCALE GENOMIC DNA]</scope>
    <source>
        <strain evidence="5 6">R798</strain>
    </source>
</reference>
<evidence type="ECO:0000259" key="4">
    <source>
        <dbReference type="PROSITE" id="PS50914"/>
    </source>
</evidence>
<feature type="signal peptide" evidence="3">
    <location>
        <begin position="1"/>
        <end position="20"/>
    </location>
</feature>
<organism evidence="5 6">
    <name type="scientific">Massilia soli</name>
    <dbReference type="NCBI Taxonomy" id="2792854"/>
    <lineage>
        <taxon>Bacteria</taxon>
        <taxon>Pseudomonadati</taxon>
        <taxon>Pseudomonadota</taxon>
        <taxon>Betaproteobacteria</taxon>
        <taxon>Burkholderiales</taxon>
        <taxon>Oxalobacteraceae</taxon>
        <taxon>Telluria group</taxon>
        <taxon>Massilia</taxon>
    </lineage>
</organism>
<dbReference type="InterPro" id="IPR007055">
    <property type="entry name" value="BON_dom"/>
</dbReference>
<protein>
    <submittedName>
        <fullName evidence="5">BON domain-containing protein</fullName>
    </submittedName>
</protein>
<dbReference type="RefSeq" id="WP_223468777.1">
    <property type="nucleotide sequence ID" value="NZ_JAFBIL020000005.1"/>
</dbReference>
<dbReference type="Proteomes" id="UP000809349">
    <property type="component" value="Unassembled WGS sequence"/>
</dbReference>
<feature type="domain" description="BON" evidence="4">
    <location>
        <begin position="121"/>
        <end position="191"/>
    </location>
</feature>
<keyword evidence="6" id="KW-1185">Reference proteome</keyword>
<dbReference type="Pfam" id="PF00263">
    <property type="entry name" value="Secretin"/>
    <property type="match status" value="1"/>
</dbReference>
<feature type="compositionally biased region" description="Polar residues" evidence="2">
    <location>
        <begin position="483"/>
        <end position="497"/>
    </location>
</feature>
<comment type="caution">
    <text evidence="5">The sequence shown here is derived from an EMBL/GenBank/DDBJ whole genome shotgun (WGS) entry which is preliminary data.</text>
</comment>
<dbReference type="PANTHER" id="PTHR30332">
    <property type="entry name" value="PROBABLE GENERAL SECRETION PATHWAY PROTEIN D"/>
    <property type="match status" value="1"/>
</dbReference>
<feature type="chain" id="PRO_5046426555" evidence="3">
    <location>
        <begin position="21"/>
        <end position="535"/>
    </location>
</feature>
<dbReference type="InterPro" id="IPR001775">
    <property type="entry name" value="GspD/PilQ"/>
</dbReference>
<sequence length="535" mass="54624">MNKHIVIAACSAAFAAPAFAAAAPSTGTCKAVVVAQTVQVMLGKSSVVPLSAAVKRIVAGGQAAAKPGGAPAPAPAEAADTGSIADLDVLLLSPTDLFLRGKKAGAANVIMQDAAGVCYLLDIIVAIDPATLQSKLAELMPEETGISVRSAENAIVLTGKVSDATKLDEAMRVAGAYGGGKRVVNLLRVTSPQQVMLEVKIAEVSKSLLDKFGIDFARMFTSADGLTSRVISGIFGGNPALLGKFGNNLAGGAVESIADVAVGGGNSAARSRLAAAGKNSTLLGIDAEKKDGLVRVLAEPNIMAISGQSASFLSGGKIFIPVAQSRDNGGTTITLEEKEFGVGLKFSPTVLDGTRVNLKLVSEVSELAQTGSPFTTVGGVTSVLPSITTRKIDTTVQLNDGQSFAVAGLIRNNVTETLSRFPGLGELPVLGALFRSTEFQKDQTELIFIITPRLVKPATALAAPTDKPAAEATLGESVRAARTSMTVNPEASASSDPATGIDGQAAKQAIDRYHDSFKAPPPVVNVINIGGTPAK</sequence>
<feature type="region of interest" description="Disordered" evidence="2">
    <location>
        <begin position="482"/>
        <end position="501"/>
    </location>
</feature>